<sequence>MFKYEFETGPERTASLVFSPMRIGAVFIKSGLKHLIKPYTAIILTVGTASRRERAPRRTCQNKKKSKDRKFPSKPLMACRVLCDMFSVKNDSLRICKLYMNKFRSLLAIGYLMRSTFCPISPTNALAFRRDSAEFVRRPMSPNLPQ</sequence>
<comment type="caution">
    <text evidence="1">The sequence shown here is derived from an EMBL/GenBank/DDBJ whole genome shotgun (WGS) entry which is preliminary data.</text>
</comment>
<gene>
    <name evidence="1" type="ORF">EVAR_62606_1</name>
</gene>
<dbReference type="Proteomes" id="UP000299102">
    <property type="component" value="Unassembled WGS sequence"/>
</dbReference>
<keyword evidence="2" id="KW-1185">Reference proteome</keyword>
<protein>
    <submittedName>
        <fullName evidence="1">Uncharacterized protein</fullName>
    </submittedName>
</protein>
<evidence type="ECO:0000313" key="1">
    <source>
        <dbReference type="EMBL" id="GBP85619.1"/>
    </source>
</evidence>
<organism evidence="1 2">
    <name type="scientific">Eumeta variegata</name>
    <name type="common">Bagworm moth</name>
    <name type="synonym">Eumeta japonica</name>
    <dbReference type="NCBI Taxonomy" id="151549"/>
    <lineage>
        <taxon>Eukaryota</taxon>
        <taxon>Metazoa</taxon>
        <taxon>Ecdysozoa</taxon>
        <taxon>Arthropoda</taxon>
        <taxon>Hexapoda</taxon>
        <taxon>Insecta</taxon>
        <taxon>Pterygota</taxon>
        <taxon>Neoptera</taxon>
        <taxon>Endopterygota</taxon>
        <taxon>Lepidoptera</taxon>
        <taxon>Glossata</taxon>
        <taxon>Ditrysia</taxon>
        <taxon>Tineoidea</taxon>
        <taxon>Psychidae</taxon>
        <taxon>Oiketicinae</taxon>
        <taxon>Eumeta</taxon>
    </lineage>
</organism>
<accession>A0A4C1ZFC1</accession>
<evidence type="ECO:0000313" key="2">
    <source>
        <dbReference type="Proteomes" id="UP000299102"/>
    </source>
</evidence>
<dbReference type="EMBL" id="BGZK01001749">
    <property type="protein sequence ID" value="GBP85619.1"/>
    <property type="molecule type" value="Genomic_DNA"/>
</dbReference>
<dbReference type="AlphaFoldDB" id="A0A4C1ZFC1"/>
<proteinExistence type="predicted"/>
<reference evidence="1 2" key="1">
    <citation type="journal article" date="2019" name="Commun. Biol.">
        <title>The bagworm genome reveals a unique fibroin gene that provides high tensile strength.</title>
        <authorList>
            <person name="Kono N."/>
            <person name="Nakamura H."/>
            <person name="Ohtoshi R."/>
            <person name="Tomita M."/>
            <person name="Numata K."/>
            <person name="Arakawa K."/>
        </authorList>
    </citation>
    <scope>NUCLEOTIDE SEQUENCE [LARGE SCALE GENOMIC DNA]</scope>
</reference>
<name>A0A4C1ZFC1_EUMVA</name>